<evidence type="ECO:0000259" key="11">
    <source>
        <dbReference type="Pfam" id="PF05134"/>
    </source>
</evidence>
<sequence>MRSSLFIRLHTDKQISWAIFDPAGQLIESATDVSLDTVPRNRPPLVLIPGTDVVLTEADIPTKQWQRIVQAVPYALEEQFADDIENLHFALEKPRSGNIAVAVIARSQMEGYLQQLDAAGLTPAILTPDILAVPKSADGWSILCLDEIVLVRTGLYSGFAIELDCLNVALQIALTELETNPPQQITVFSGTQSNSALIELEALGLPITEHIDEKGIFAWLAQGLVEHKPLNLLQGDYRPQDKMISLLRPWRLTTLLLVLWGGLIMAKQGVEYQQMTQQRQTLNAQIEKVYRETFPEARKVVNPRVQMEQKLKALRAQKFHKKKGDNFLSILNKISSPLTRTPGFKLKRIEYRQAHFDLVLEVANLQALDYLKKRLSRLSLTVEIQSAISQNNFVETRLRIQSY</sequence>
<keyword evidence="14" id="KW-1185">Reference proteome</keyword>
<dbReference type="InterPro" id="IPR007812">
    <property type="entry name" value="T2SS_protein-GspL"/>
</dbReference>
<keyword evidence="9" id="KW-0472">Membrane</keyword>
<comment type="subcellular location">
    <subcellularLocation>
        <location evidence="1">Cell inner membrane</location>
        <topology evidence="1">Single-pass membrane protein</topology>
    </subcellularLocation>
</comment>
<evidence type="ECO:0000256" key="7">
    <source>
        <dbReference type="ARBA" id="ARBA00022927"/>
    </source>
</evidence>
<dbReference type="Pfam" id="PF05134">
    <property type="entry name" value="T2SSL"/>
    <property type="match status" value="1"/>
</dbReference>
<keyword evidence="5" id="KW-0997">Cell inner membrane</keyword>
<evidence type="ECO:0000256" key="10">
    <source>
        <dbReference type="PIRNR" id="PIRNR015761"/>
    </source>
</evidence>
<dbReference type="InterPro" id="IPR024230">
    <property type="entry name" value="GspL_cyto_dom"/>
</dbReference>
<dbReference type="CDD" id="cd24017">
    <property type="entry name" value="ASKHA_T2SSL_N"/>
    <property type="match status" value="1"/>
</dbReference>
<comment type="similarity">
    <text evidence="2 10">Belongs to the GSP L family.</text>
</comment>
<dbReference type="Gene3D" id="3.30.420.370">
    <property type="match status" value="1"/>
</dbReference>
<evidence type="ECO:0000256" key="9">
    <source>
        <dbReference type="ARBA" id="ARBA00023136"/>
    </source>
</evidence>
<dbReference type="Gene3D" id="3.30.420.380">
    <property type="match status" value="1"/>
</dbReference>
<dbReference type="EMBL" id="JAUCGM010000001">
    <property type="protein sequence ID" value="MDM8561747.1"/>
    <property type="molecule type" value="Genomic_DNA"/>
</dbReference>
<comment type="function">
    <text evidence="10">Inner membrane component of the type II secretion system required for the energy-dependent secretion of extracellular factors such as proteases and toxins from the periplasm.</text>
</comment>
<dbReference type="PIRSF" id="PIRSF015761">
    <property type="entry name" value="Protein_L"/>
    <property type="match status" value="1"/>
</dbReference>
<evidence type="ECO:0000256" key="5">
    <source>
        <dbReference type="ARBA" id="ARBA00022519"/>
    </source>
</evidence>
<dbReference type="Proteomes" id="UP001171945">
    <property type="component" value="Unassembled WGS sequence"/>
</dbReference>
<keyword evidence="7 10" id="KW-0653">Protein transport</keyword>
<protein>
    <recommendedName>
        <fullName evidence="10">Type II secretion system protein L</fullName>
        <shortName evidence="10">T2SS protein L</shortName>
    </recommendedName>
</protein>
<evidence type="ECO:0000256" key="8">
    <source>
        <dbReference type="ARBA" id="ARBA00022989"/>
    </source>
</evidence>
<evidence type="ECO:0000256" key="4">
    <source>
        <dbReference type="ARBA" id="ARBA00022475"/>
    </source>
</evidence>
<keyword evidence="3 10" id="KW-0813">Transport</keyword>
<keyword evidence="6" id="KW-0812">Transmembrane</keyword>
<evidence type="ECO:0000256" key="1">
    <source>
        <dbReference type="ARBA" id="ARBA00004377"/>
    </source>
</evidence>
<reference evidence="13" key="1">
    <citation type="submission" date="2023-06" db="EMBL/GenBank/DDBJ databases">
        <title>Uncultivated large filamentous bacteria from sulfidic sediments reveal new species and different genomic features in energy metabolism and defense.</title>
        <authorList>
            <person name="Fonseca A."/>
        </authorList>
    </citation>
    <scope>NUCLEOTIDE SEQUENCE</scope>
    <source>
        <strain evidence="13">HSG4</strain>
    </source>
</reference>
<evidence type="ECO:0000256" key="2">
    <source>
        <dbReference type="ARBA" id="ARBA00005318"/>
    </source>
</evidence>
<gene>
    <name evidence="13" type="primary">gspL</name>
    <name evidence="13" type="ORF">QUF54_00155</name>
</gene>
<evidence type="ECO:0000313" key="13">
    <source>
        <dbReference type="EMBL" id="MDM8561747.1"/>
    </source>
</evidence>
<proteinExistence type="inferred from homology"/>
<feature type="domain" description="GspL periplasmic" evidence="12">
    <location>
        <begin position="247"/>
        <end position="402"/>
    </location>
</feature>
<evidence type="ECO:0000256" key="3">
    <source>
        <dbReference type="ARBA" id="ARBA00022448"/>
    </source>
</evidence>
<accession>A0ABT7VQ17</accession>
<dbReference type="Pfam" id="PF12693">
    <property type="entry name" value="GspL_C"/>
    <property type="match status" value="1"/>
</dbReference>
<dbReference type="InterPro" id="IPR025691">
    <property type="entry name" value="GspL_pp_dom"/>
</dbReference>
<dbReference type="Gene3D" id="3.30.1360.100">
    <property type="entry name" value="General secretion pathway protein M, EpsM"/>
    <property type="match status" value="1"/>
</dbReference>
<keyword evidence="4" id="KW-1003">Cell membrane</keyword>
<dbReference type="NCBIfam" id="TIGR01709">
    <property type="entry name" value="typeII_sec_gspL"/>
    <property type="match status" value="1"/>
</dbReference>
<feature type="domain" description="GspL cytoplasmic actin-ATPase-like" evidence="11">
    <location>
        <begin position="5"/>
        <end position="240"/>
    </location>
</feature>
<evidence type="ECO:0000259" key="12">
    <source>
        <dbReference type="Pfam" id="PF12693"/>
    </source>
</evidence>
<organism evidence="13 14">
    <name type="scientific">Candidatus Marithioploca araucensis</name>
    <dbReference type="NCBI Taxonomy" id="70273"/>
    <lineage>
        <taxon>Bacteria</taxon>
        <taxon>Pseudomonadati</taxon>
        <taxon>Pseudomonadota</taxon>
        <taxon>Gammaproteobacteria</taxon>
        <taxon>Thiotrichales</taxon>
        <taxon>Thiotrichaceae</taxon>
        <taxon>Candidatus Marithioploca</taxon>
    </lineage>
</organism>
<dbReference type="SUPFAM" id="SSF53067">
    <property type="entry name" value="Actin-like ATPase domain"/>
    <property type="match status" value="2"/>
</dbReference>
<name>A0ABT7VQ17_9GAMM</name>
<comment type="caution">
    <text evidence="13">The sequence shown here is derived from an EMBL/GenBank/DDBJ whole genome shotgun (WGS) entry which is preliminary data.</text>
</comment>
<evidence type="ECO:0000256" key="6">
    <source>
        <dbReference type="ARBA" id="ARBA00022692"/>
    </source>
</evidence>
<dbReference type="InterPro" id="IPR043129">
    <property type="entry name" value="ATPase_NBD"/>
</dbReference>
<evidence type="ECO:0000313" key="14">
    <source>
        <dbReference type="Proteomes" id="UP001171945"/>
    </source>
</evidence>
<keyword evidence="8" id="KW-1133">Transmembrane helix</keyword>